<dbReference type="PANTHER" id="PTHR23502">
    <property type="entry name" value="MAJOR FACILITATOR SUPERFAMILY"/>
    <property type="match status" value="1"/>
</dbReference>
<dbReference type="InterPro" id="IPR020846">
    <property type="entry name" value="MFS_dom"/>
</dbReference>
<dbReference type="SUPFAM" id="SSF103473">
    <property type="entry name" value="MFS general substrate transporter"/>
    <property type="match status" value="1"/>
</dbReference>
<dbReference type="AlphaFoldDB" id="A0AAV9U9C1"/>
<feature type="transmembrane region" description="Helical" evidence="7">
    <location>
        <begin position="341"/>
        <end position="361"/>
    </location>
</feature>
<keyword evidence="4 7" id="KW-1133">Transmembrane helix</keyword>
<evidence type="ECO:0000256" key="6">
    <source>
        <dbReference type="SAM" id="MobiDB-lite"/>
    </source>
</evidence>
<feature type="transmembrane region" description="Helical" evidence="7">
    <location>
        <begin position="478"/>
        <end position="500"/>
    </location>
</feature>
<evidence type="ECO:0000256" key="1">
    <source>
        <dbReference type="ARBA" id="ARBA00004141"/>
    </source>
</evidence>
<protein>
    <recommendedName>
        <fullName evidence="8">Major facilitator superfamily (MFS) profile domain-containing protein</fullName>
    </recommendedName>
</protein>
<name>A0AAV9U9C1_9PEZI</name>
<feature type="transmembrane region" description="Helical" evidence="7">
    <location>
        <begin position="143"/>
        <end position="165"/>
    </location>
</feature>
<dbReference type="EMBL" id="JAVHNQ010000011">
    <property type="protein sequence ID" value="KAK6336528.1"/>
    <property type="molecule type" value="Genomic_DNA"/>
</dbReference>
<feature type="transmembrane region" description="Helical" evidence="7">
    <location>
        <begin position="451"/>
        <end position="472"/>
    </location>
</feature>
<gene>
    <name evidence="9" type="ORF">TWF696_002078</name>
</gene>
<evidence type="ECO:0000256" key="4">
    <source>
        <dbReference type="ARBA" id="ARBA00022989"/>
    </source>
</evidence>
<dbReference type="PANTHER" id="PTHR23502:SF182">
    <property type="entry name" value="POLYAMINE TRANSPORTER, PUTATIVE-RELATED"/>
    <property type="match status" value="1"/>
</dbReference>
<evidence type="ECO:0000313" key="9">
    <source>
        <dbReference type="EMBL" id="KAK6336528.1"/>
    </source>
</evidence>
<dbReference type="CDD" id="cd17323">
    <property type="entry name" value="MFS_Tpo1_MDR_like"/>
    <property type="match status" value="1"/>
</dbReference>
<feature type="transmembrane region" description="Helical" evidence="7">
    <location>
        <begin position="303"/>
        <end position="329"/>
    </location>
</feature>
<dbReference type="GO" id="GO:0042908">
    <property type="term" value="P:xenobiotic transport"/>
    <property type="evidence" value="ECO:0007669"/>
    <property type="project" value="UniProtKB-ARBA"/>
</dbReference>
<dbReference type="GO" id="GO:0000297">
    <property type="term" value="F:spermine transmembrane transporter activity"/>
    <property type="evidence" value="ECO:0007669"/>
    <property type="project" value="TreeGrafter"/>
</dbReference>
<dbReference type="FunFam" id="1.20.1250.20:FF:000082">
    <property type="entry name" value="MFS multidrug transporter, putative"/>
    <property type="match status" value="1"/>
</dbReference>
<feature type="transmembrane region" description="Helical" evidence="7">
    <location>
        <begin position="233"/>
        <end position="253"/>
    </location>
</feature>
<evidence type="ECO:0000256" key="3">
    <source>
        <dbReference type="ARBA" id="ARBA00022692"/>
    </source>
</evidence>
<dbReference type="PROSITE" id="PS50850">
    <property type="entry name" value="MFS"/>
    <property type="match status" value="1"/>
</dbReference>
<dbReference type="InterPro" id="IPR036259">
    <property type="entry name" value="MFS_trans_sf"/>
</dbReference>
<dbReference type="GO" id="GO:0140115">
    <property type="term" value="P:export across plasma membrane"/>
    <property type="evidence" value="ECO:0007669"/>
    <property type="project" value="UniProtKB-ARBA"/>
</dbReference>
<feature type="compositionally biased region" description="Basic and acidic residues" evidence="6">
    <location>
        <begin position="1"/>
        <end position="17"/>
    </location>
</feature>
<comment type="caution">
    <text evidence="9">The sequence shown here is derived from an EMBL/GenBank/DDBJ whole genome shotgun (WGS) entry which is preliminary data.</text>
</comment>
<dbReference type="InterPro" id="IPR005829">
    <property type="entry name" value="Sugar_transporter_CS"/>
</dbReference>
<keyword evidence="5 7" id="KW-0472">Membrane</keyword>
<feature type="region of interest" description="Disordered" evidence="6">
    <location>
        <begin position="1"/>
        <end position="42"/>
    </location>
</feature>
<keyword evidence="3 7" id="KW-0812">Transmembrane</keyword>
<proteinExistence type="inferred from homology"/>
<feature type="transmembrane region" description="Helical" evidence="7">
    <location>
        <begin position="202"/>
        <end position="227"/>
    </location>
</feature>
<feature type="transmembrane region" description="Helical" evidence="7">
    <location>
        <begin position="76"/>
        <end position="97"/>
    </location>
</feature>
<dbReference type="InterPro" id="IPR011701">
    <property type="entry name" value="MFS"/>
</dbReference>
<dbReference type="GO" id="GO:0015606">
    <property type="term" value="F:spermidine transmembrane transporter activity"/>
    <property type="evidence" value="ECO:0007669"/>
    <property type="project" value="TreeGrafter"/>
</dbReference>
<feature type="transmembrane region" description="Helical" evidence="7">
    <location>
        <begin position="171"/>
        <end position="190"/>
    </location>
</feature>
<dbReference type="Proteomes" id="UP001375240">
    <property type="component" value="Unassembled WGS sequence"/>
</dbReference>
<dbReference type="Gene3D" id="1.20.1250.20">
    <property type="entry name" value="MFS general substrate transporter like domains"/>
    <property type="match status" value="1"/>
</dbReference>
<feature type="transmembrane region" description="Helical" evidence="7">
    <location>
        <begin position="109"/>
        <end position="131"/>
    </location>
</feature>
<sequence length="517" mass="57173">MAFEFEKDATTEPEEPRGPYGTSSGSDSTLPAALNEADVEQQKVEVIAPETPPVALDWDGPSDPDNPRNWPFVDRVFHTIPPALFSFVVTFASPVYTTALQQVQNEFNVSLEVAIVPLTTHTIGFALGPMLAAPLSEMFGRKYVYLISFALFLLFTIASGLAPNITALCVFRLIAGSLGAPALAVGAGTISDIWDTHKDGGLAGMFFIMSPFLGSSLGPVFGGLISYHRTWRWTMWLILLIGGPLYLWFIPFMKESYKPVILKKRAIKRGLPLPPQPKGAEALKKVLTITLLRPIHMLVTEPIVIALSLYTAFTFGVLFLFFAAIPYSFRRQYNFDRRQSGLVFLSSVVGILLGAVTFGIIDRTIYKKRYEHAVANGRKAAVELRLISAMIGSFGLPLSLFWFAWTCTPSTHWIVPILSIIFFGWGMMLIFLAAATYLVDTYQYLTAASALAANGLLRYGFGAVFPLFAIQMYENLKIGLATSVLGIISVIMMAVPFVFYRYGKYFRERSGYDTLKG</sequence>
<evidence type="ECO:0000259" key="8">
    <source>
        <dbReference type="PROSITE" id="PS50850"/>
    </source>
</evidence>
<evidence type="ECO:0000256" key="2">
    <source>
        <dbReference type="ARBA" id="ARBA00008335"/>
    </source>
</evidence>
<reference evidence="9 10" key="1">
    <citation type="submission" date="2019-10" db="EMBL/GenBank/DDBJ databases">
        <authorList>
            <person name="Palmer J.M."/>
        </authorList>
    </citation>
    <scope>NUCLEOTIDE SEQUENCE [LARGE SCALE GENOMIC DNA]</scope>
    <source>
        <strain evidence="9 10">TWF696</strain>
    </source>
</reference>
<dbReference type="Pfam" id="PF07690">
    <property type="entry name" value="MFS_1"/>
    <property type="match status" value="1"/>
</dbReference>
<keyword evidence="10" id="KW-1185">Reference proteome</keyword>
<evidence type="ECO:0000256" key="5">
    <source>
        <dbReference type="ARBA" id="ARBA00023136"/>
    </source>
</evidence>
<evidence type="ECO:0000256" key="7">
    <source>
        <dbReference type="SAM" id="Phobius"/>
    </source>
</evidence>
<accession>A0AAV9U9C1</accession>
<comment type="subcellular location">
    <subcellularLocation>
        <location evidence="1">Membrane</location>
        <topology evidence="1">Multi-pass membrane protein</topology>
    </subcellularLocation>
</comment>
<feature type="transmembrane region" description="Helical" evidence="7">
    <location>
        <begin position="417"/>
        <end position="439"/>
    </location>
</feature>
<comment type="similarity">
    <text evidence="2">Belongs to the major facilitator superfamily.</text>
</comment>
<dbReference type="GO" id="GO:0005886">
    <property type="term" value="C:plasma membrane"/>
    <property type="evidence" value="ECO:0007669"/>
    <property type="project" value="TreeGrafter"/>
</dbReference>
<evidence type="ECO:0000313" key="10">
    <source>
        <dbReference type="Proteomes" id="UP001375240"/>
    </source>
</evidence>
<dbReference type="PROSITE" id="PS00216">
    <property type="entry name" value="SUGAR_TRANSPORT_1"/>
    <property type="match status" value="1"/>
</dbReference>
<organism evidence="9 10">
    <name type="scientific">Orbilia brochopaga</name>
    <dbReference type="NCBI Taxonomy" id="3140254"/>
    <lineage>
        <taxon>Eukaryota</taxon>
        <taxon>Fungi</taxon>
        <taxon>Dikarya</taxon>
        <taxon>Ascomycota</taxon>
        <taxon>Pezizomycotina</taxon>
        <taxon>Orbiliomycetes</taxon>
        <taxon>Orbiliales</taxon>
        <taxon>Orbiliaceae</taxon>
        <taxon>Orbilia</taxon>
    </lineage>
</organism>
<feature type="transmembrane region" description="Helical" evidence="7">
    <location>
        <begin position="382"/>
        <end position="405"/>
    </location>
</feature>
<feature type="domain" description="Major facilitator superfamily (MFS) profile" evidence="8">
    <location>
        <begin position="78"/>
        <end position="504"/>
    </location>
</feature>